<comment type="caution">
    <text evidence="2">The sequence shown here is derived from an EMBL/GenBank/DDBJ whole genome shotgun (WGS) entry which is preliminary data.</text>
</comment>
<feature type="region of interest" description="Disordered" evidence="1">
    <location>
        <begin position="1"/>
        <end position="83"/>
    </location>
</feature>
<proteinExistence type="predicted"/>
<sequence>MKAAGKQAGSQVPVWRKQPDLPSESSTRATEQSTPTPSRESSQVPRPPLHKSPTSPVLSNGMRGPQPWSLASISKLGIDPASC</sequence>
<accession>A0A1Q9DH97</accession>
<dbReference type="AlphaFoldDB" id="A0A1Q9DH97"/>
<organism evidence="2 3">
    <name type="scientific">Symbiodinium microadriaticum</name>
    <name type="common">Dinoflagellate</name>
    <name type="synonym">Zooxanthella microadriatica</name>
    <dbReference type="NCBI Taxonomy" id="2951"/>
    <lineage>
        <taxon>Eukaryota</taxon>
        <taxon>Sar</taxon>
        <taxon>Alveolata</taxon>
        <taxon>Dinophyceae</taxon>
        <taxon>Suessiales</taxon>
        <taxon>Symbiodiniaceae</taxon>
        <taxon>Symbiodinium</taxon>
    </lineage>
</organism>
<gene>
    <name evidence="2" type="ORF">AK812_SmicGene23461</name>
</gene>
<evidence type="ECO:0000256" key="1">
    <source>
        <dbReference type="SAM" id="MobiDB-lite"/>
    </source>
</evidence>
<reference evidence="2 3" key="1">
    <citation type="submission" date="2016-02" db="EMBL/GenBank/DDBJ databases">
        <title>Genome analysis of coral dinoflagellate symbionts highlights evolutionary adaptations to a symbiotic lifestyle.</title>
        <authorList>
            <person name="Aranda M."/>
            <person name="Li Y."/>
            <person name="Liew Y.J."/>
            <person name="Baumgarten S."/>
            <person name="Simakov O."/>
            <person name="Wilson M."/>
            <person name="Piel J."/>
            <person name="Ashoor H."/>
            <person name="Bougouffa S."/>
            <person name="Bajic V.B."/>
            <person name="Ryu T."/>
            <person name="Ravasi T."/>
            <person name="Bayer T."/>
            <person name="Micklem G."/>
            <person name="Kim H."/>
            <person name="Bhak J."/>
            <person name="Lajeunesse T.C."/>
            <person name="Voolstra C.R."/>
        </authorList>
    </citation>
    <scope>NUCLEOTIDE SEQUENCE [LARGE SCALE GENOMIC DNA]</scope>
    <source>
        <strain evidence="2 3">CCMP2467</strain>
    </source>
</reference>
<dbReference type="Proteomes" id="UP000186817">
    <property type="component" value="Unassembled WGS sequence"/>
</dbReference>
<evidence type="ECO:0000313" key="3">
    <source>
        <dbReference type="Proteomes" id="UP000186817"/>
    </source>
</evidence>
<name>A0A1Q9DH97_SYMMI</name>
<protein>
    <submittedName>
        <fullName evidence="2">Uncharacterized protein</fullName>
    </submittedName>
</protein>
<keyword evidence="3" id="KW-1185">Reference proteome</keyword>
<feature type="compositionally biased region" description="Polar residues" evidence="1">
    <location>
        <begin position="23"/>
        <end position="44"/>
    </location>
</feature>
<dbReference type="EMBL" id="LSRX01000538">
    <property type="protein sequence ID" value="OLP94552.1"/>
    <property type="molecule type" value="Genomic_DNA"/>
</dbReference>
<evidence type="ECO:0000313" key="2">
    <source>
        <dbReference type="EMBL" id="OLP94552.1"/>
    </source>
</evidence>